<dbReference type="Proteomes" id="UP000070544">
    <property type="component" value="Unassembled WGS sequence"/>
</dbReference>
<keyword evidence="2" id="KW-1185">Reference proteome</keyword>
<protein>
    <submittedName>
        <fullName evidence="1">Uncharacterized protein</fullName>
    </submittedName>
</protein>
<dbReference type="PANTHER" id="PTHR28630:SF3">
    <property type="entry name" value="PEROXIREDOXIN-LIKE 2C"/>
    <property type="match status" value="1"/>
</dbReference>
<dbReference type="EMBL" id="KQ965781">
    <property type="protein sequence ID" value="KXS13176.1"/>
    <property type="molecule type" value="Genomic_DNA"/>
</dbReference>
<dbReference type="OrthoDB" id="40334at2759"/>
<dbReference type="Pfam" id="PF13911">
    <property type="entry name" value="AhpC-TSA_2"/>
    <property type="match status" value="1"/>
</dbReference>
<dbReference type="InterPro" id="IPR032801">
    <property type="entry name" value="PXL2A/B/C"/>
</dbReference>
<name>A0A139A8Q2_GONPJ</name>
<proteinExistence type="predicted"/>
<dbReference type="AlphaFoldDB" id="A0A139A8Q2"/>
<evidence type="ECO:0000313" key="1">
    <source>
        <dbReference type="EMBL" id="KXS13176.1"/>
    </source>
</evidence>
<dbReference type="PANTHER" id="PTHR28630">
    <property type="match status" value="1"/>
</dbReference>
<evidence type="ECO:0000313" key="2">
    <source>
        <dbReference type="Proteomes" id="UP000070544"/>
    </source>
</evidence>
<accession>A0A139A8Q2</accession>
<gene>
    <name evidence="1" type="ORF">M427DRAFT_383502</name>
</gene>
<dbReference type="STRING" id="1344416.A0A139A8Q2"/>
<sequence>MSADYILDLDRISKPILTHHKATIVLITPAPPRAVRRFVQQSSLSIPVFSDAPRSLYTALNMNFRFDSKLEYRVSSRHVRTTVPEAWVKGFVKGVTEGLQGDPRQQGGSFVLGPALRTCTFAHFDRFNADHVPIPDLLTAVGIPDWREVGAFKYWDEMTEEEKAVVKDRRSK</sequence>
<reference evidence="1 2" key="1">
    <citation type="journal article" date="2015" name="Genome Biol. Evol.">
        <title>Phylogenomic analyses indicate that early fungi evolved digesting cell walls of algal ancestors of land plants.</title>
        <authorList>
            <person name="Chang Y."/>
            <person name="Wang S."/>
            <person name="Sekimoto S."/>
            <person name="Aerts A.L."/>
            <person name="Choi C."/>
            <person name="Clum A."/>
            <person name="LaButti K.M."/>
            <person name="Lindquist E.A."/>
            <person name="Yee Ngan C."/>
            <person name="Ohm R.A."/>
            <person name="Salamov A.A."/>
            <person name="Grigoriev I.V."/>
            <person name="Spatafora J.W."/>
            <person name="Berbee M.L."/>
        </authorList>
    </citation>
    <scope>NUCLEOTIDE SEQUENCE [LARGE SCALE GENOMIC DNA]</scope>
    <source>
        <strain evidence="1 2">JEL478</strain>
    </source>
</reference>
<organism evidence="1 2">
    <name type="scientific">Gonapodya prolifera (strain JEL478)</name>
    <name type="common">Monoblepharis prolifera</name>
    <dbReference type="NCBI Taxonomy" id="1344416"/>
    <lineage>
        <taxon>Eukaryota</taxon>
        <taxon>Fungi</taxon>
        <taxon>Fungi incertae sedis</taxon>
        <taxon>Chytridiomycota</taxon>
        <taxon>Chytridiomycota incertae sedis</taxon>
        <taxon>Monoblepharidomycetes</taxon>
        <taxon>Monoblepharidales</taxon>
        <taxon>Gonapodyaceae</taxon>
        <taxon>Gonapodya</taxon>
    </lineage>
</organism>